<keyword evidence="4" id="KW-1185">Reference proteome</keyword>
<evidence type="ECO:0000313" key="3">
    <source>
        <dbReference type="EMBL" id="MCC8430346.1"/>
    </source>
</evidence>
<dbReference type="PANTHER" id="PTHR46268:SF15">
    <property type="entry name" value="UNIVERSAL STRESS PROTEIN HP_0031"/>
    <property type="match status" value="1"/>
</dbReference>
<dbReference type="PANTHER" id="PTHR46268">
    <property type="entry name" value="STRESS RESPONSE PROTEIN NHAX"/>
    <property type="match status" value="1"/>
</dbReference>
<dbReference type="Proteomes" id="UP001198862">
    <property type="component" value="Unassembled WGS sequence"/>
</dbReference>
<evidence type="ECO:0000256" key="1">
    <source>
        <dbReference type="ARBA" id="ARBA00008791"/>
    </source>
</evidence>
<reference evidence="3 4" key="1">
    <citation type="submission" date="2021-11" db="EMBL/GenBank/DDBJ databases">
        <authorList>
            <person name="Lee D.-H."/>
            <person name="Kim S.-B."/>
        </authorList>
    </citation>
    <scope>NUCLEOTIDE SEQUENCE [LARGE SCALE GENOMIC DNA]</scope>
    <source>
        <strain evidence="3 4">KCTC 52223</strain>
    </source>
</reference>
<dbReference type="Pfam" id="PF00582">
    <property type="entry name" value="Usp"/>
    <property type="match status" value="2"/>
</dbReference>
<dbReference type="EMBL" id="JAJISD010000006">
    <property type="protein sequence ID" value="MCC8430346.1"/>
    <property type="molecule type" value="Genomic_DNA"/>
</dbReference>
<proteinExistence type="inferred from homology"/>
<feature type="domain" description="UspA" evidence="2">
    <location>
        <begin position="35"/>
        <end position="148"/>
    </location>
</feature>
<comment type="caution">
    <text evidence="3">The sequence shown here is derived from an EMBL/GenBank/DDBJ whole genome shotgun (WGS) entry which is preliminary data.</text>
</comment>
<evidence type="ECO:0000259" key="2">
    <source>
        <dbReference type="Pfam" id="PF00582"/>
    </source>
</evidence>
<accession>A0ABS8KW82</accession>
<dbReference type="Gene3D" id="3.40.50.12370">
    <property type="match status" value="1"/>
</dbReference>
<dbReference type="InterPro" id="IPR006015">
    <property type="entry name" value="Universal_stress_UspA"/>
</dbReference>
<dbReference type="PRINTS" id="PR01438">
    <property type="entry name" value="UNVRSLSTRESS"/>
</dbReference>
<dbReference type="SUPFAM" id="SSF52402">
    <property type="entry name" value="Adenine nucleotide alpha hydrolases-like"/>
    <property type="match status" value="2"/>
</dbReference>
<sequence length="309" mass="32956">MDTLGGRNDLTCIKAGRGMGQQIFILAEGELRMTYKTILVHCDAGPKVAQRLAVAADLAELHAAHLVGLHASPPLEAPVFFEGMPMDSLFASYEAGARADEAAARKAFDRVLKGRHLSSEWRVTEGFIDTELAVQARYADLLVVGQTDPEAQTPTPSDLPESVVLSTGRPCLVVPHVGVRKPPGQSVLLCWNATRESARAAADALPFLRAARKVTVLVVDPRTSPNGHGAEPGADVAHWLARHGVKVTVQRDVAADTDVGGVILSRAADLDVDLIVMGIYGHSRVREMVLGGASRTLLSSMTVPVFISH</sequence>
<dbReference type="InterPro" id="IPR006016">
    <property type="entry name" value="UspA"/>
</dbReference>
<protein>
    <submittedName>
        <fullName evidence="3">Universal stress protein</fullName>
    </submittedName>
</protein>
<comment type="similarity">
    <text evidence="1">Belongs to the universal stress protein A family.</text>
</comment>
<dbReference type="CDD" id="cd00293">
    <property type="entry name" value="USP-like"/>
    <property type="match status" value="1"/>
</dbReference>
<name>A0ABS8KW82_9HYPH</name>
<organism evidence="3 4">
    <name type="scientific">Reyranella aquatilis</name>
    <dbReference type="NCBI Taxonomy" id="2035356"/>
    <lineage>
        <taxon>Bacteria</taxon>
        <taxon>Pseudomonadati</taxon>
        <taxon>Pseudomonadota</taxon>
        <taxon>Alphaproteobacteria</taxon>
        <taxon>Hyphomicrobiales</taxon>
        <taxon>Reyranellaceae</taxon>
        <taxon>Reyranella</taxon>
    </lineage>
</organism>
<feature type="domain" description="UspA" evidence="2">
    <location>
        <begin position="187"/>
        <end position="307"/>
    </location>
</feature>
<gene>
    <name evidence="3" type="ORF">LJ725_15330</name>
</gene>
<evidence type="ECO:0000313" key="4">
    <source>
        <dbReference type="Proteomes" id="UP001198862"/>
    </source>
</evidence>